<proteinExistence type="inferred from homology"/>
<evidence type="ECO:0000313" key="5">
    <source>
        <dbReference type="EMBL" id="WOJ97676.1"/>
    </source>
</evidence>
<protein>
    <submittedName>
        <fullName evidence="5">Winged helix-turn-helix domain-containing protein</fullName>
    </submittedName>
</protein>
<reference evidence="5 6" key="1">
    <citation type="submission" date="2023-10" db="EMBL/GenBank/DDBJ databases">
        <title>Two novel species belonging to the OM43/NOR5 clade.</title>
        <authorList>
            <person name="Park M."/>
        </authorList>
    </citation>
    <scope>NUCLEOTIDE SEQUENCE [LARGE SCALE GENOMIC DNA]</scope>
    <source>
        <strain evidence="5 6">IMCC45268</strain>
    </source>
</reference>
<evidence type="ECO:0000256" key="1">
    <source>
        <dbReference type="ARBA" id="ARBA00009820"/>
    </source>
</evidence>
<comment type="similarity">
    <text evidence="1">Belongs to the TolB family.</text>
</comment>
<gene>
    <name evidence="5" type="ORF">R0137_03660</name>
</gene>
<dbReference type="PANTHER" id="PTHR36842:SF1">
    <property type="entry name" value="PROTEIN TOLB"/>
    <property type="match status" value="1"/>
</dbReference>
<dbReference type="InterPro" id="IPR001867">
    <property type="entry name" value="OmpR/PhoB-type_DNA-bd"/>
</dbReference>
<dbReference type="SMART" id="SM00862">
    <property type="entry name" value="Trans_reg_C"/>
    <property type="match status" value="1"/>
</dbReference>
<sequence>MTRWILGDFSFDANTRLVRGRPSDHQDSGQNNDVLLEPKSAALLAYFCEHPNRSIGRDELLRTVWNGQIVSDNSINRVVVLLRKALGDDEKARRYIATVPKVGYRMIADVSAIDCSDTRFPTQQSSEKTRALLSKGLIVCAGLALVALLISQTQRPAGIRVQQPPSIAPLSRLGATQSNADLADDGQALLYTASNGAENTVYYRSSEAADPIPVSEAGGDADFARWAHGSEFAVYQYQNANRCEFHRIDRNAMGMRSAQVIYNCVAGSYTELTFSPDNSTLYFVERANSAGPYAVFALDLERGSKRRLSQPVAQGYGNHFVDVHPRSGKLLLLADHAPGKTSAYEIDTSIDSYTLLQRFEYSLDSAIWSHRDGFAVHPSRHPSYQLLETSLETGSSDVIVSDSRRISSPRRISSGDRDYLFTSYLYNRDIEINGRTAAPFNSAVMDYLPTISHDGNLLAFISKRSGDSQIWIRDALDGSVTAIAPPDVGRRFLDLRWSPDDQQLLANTNSGLLIYSMSEEAFVHNISLRLPAHGAHWHDAATLAFSHFEDQQWHAYTHKLTSAQNEPLDERWAFSLSNDQQTLLFDQDFTVYRSGRELSALQACAEPLWRSQLRYRLDGKSIYCHAADSMRDLLRFSADMSVTRLEDVVSRYEFFSVRDSQIARTQVRSAYSDIMRTRRSD</sequence>
<evidence type="ECO:0000256" key="3">
    <source>
        <dbReference type="PROSITE-ProRule" id="PRU01091"/>
    </source>
</evidence>
<evidence type="ECO:0000259" key="4">
    <source>
        <dbReference type="PROSITE" id="PS51755"/>
    </source>
</evidence>
<dbReference type="PROSITE" id="PS51755">
    <property type="entry name" value="OMPR_PHOB"/>
    <property type="match status" value="1"/>
</dbReference>
<feature type="domain" description="OmpR/PhoB-type" evidence="4">
    <location>
        <begin position="6"/>
        <end position="108"/>
    </location>
</feature>
<dbReference type="Proteomes" id="UP001626549">
    <property type="component" value="Chromosome"/>
</dbReference>
<dbReference type="EMBL" id="CP136865">
    <property type="protein sequence ID" value="WOJ97676.1"/>
    <property type="molecule type" value="Genomic_DNA"/>
</dbReference>
<dbReference type="Pfam" id="PF00486">
    <property type="entry name" value="Trans_reg_C"/>
    <property type="match status" value="1"/>
</dbReference>
<dbReference type="Gene3D" id="1.10.10.10">
    <property type="entry name" value="Winged helix-like DNA-binding domain superfamily/Winged helix DNA-binding domain"/>
    <property type="match status" value="1"/>
</dbReference>
<evidence type="ECO:0000313" key="6">
    <source>
        <dbReference type="Proteomes" id="UP001626549"/>
    </source>
</evidence>
<dbReference type="RefSeq" id="WP_407328628.1">
    <property type="nucleotide sequence ID" value="NZ_CP136865.1"/>
</dbReference>
<dbReference type="SUPFAM" id="SSF46894">
    <property type="entry name" value="C-terminal effector domain of the bipartite response regulators"/>
    <property type="match status" value="1"/>
</dbReference>
<organism evidence="5 6">
    <name type="scientific">Congregibacter brevis</name>
    <dbReference type="NCBI Taxonomy" id="3081201"/>
    <lineage>
        <taxon>Bacteria</taxon>
        <taxon>Pseudomonadati</taxon>
        <taxon>Pseudomonadota</taxon>
        <taxon>Gammaproteobacteria</taxon>
        <taxon>Cellvibrionales</taxon>
        <taxon>Halieaceae</taxon>
        <taxon>Congregibacter</taxon>
    </lineage>
</organism>
<dbReference type="Gene3D" id="2.120.10.30">
    <property type="entry name" value="TolB, C-terminal domain"/>
    <property type="match status" value="2"/>
</dbReference>
<dbReference type="InterPro" id="IPR011042">
    <property type="entry name" value="6-blade_b-propeller_TolB-like"/>
</dbReference>
<keyword evidence="6" id="KW-1185">Reference proteome</keyword>
<accession>A0ABZ0IE00</accession>
<keyword evidence="2 3" id="KW-0238">DNA-binding</keyword>
<dbReference type="InterPro" id="IPR036388">
    <property type="entry name" value="WH-like_DNA-bd_sf"/>
</dbReference>
<dbReference type="PANTHER" id="PTHR36842">
    <property type="entry name" value="PROTEIN TOLB HOMOLOG"/>
    <property type="match status" value="1"/>
</dbReference>
<dbReference type="SUPFAM" id="SSF82171">
    <property type="entry name" value="DPP6 N-terminal domain-like"/>
    <property type="match status" value="2"/>
</dbReference>
<dbReference type="Pfam" id="PF07676">
    <property type="entry name" value="PD40"/>
    <property type="match status" value="1"/>
</dbReference>
<dbReference type="InterPro" id="IPR016032">
    <property type="entry name" value="Sig_transdc_resp-reg_C-effctor"/>
</dbReference>
<dbReference type="CDD" id="cd00383">
    <property type="entry name" value="trans_reg_C"/>
    <property type="match status" value="1"/>
</dbReference>
<evidence type="ECO:0000256" key="2">
    <source>
        <dbReference type="ARBA" id="ARBA00023125"/>
    </source>
</evidence>
<name>A0ABZ0IE00_9GAMM</name>
<feature type="DNA-binding region" description="OmpR/PhoB-type" evidence="3">
    <location>
        <begin position="6"/>
        <end position="108"/>
    </location>
</feature>
<dbReference type="InterPro" id="IPR011659">
    <property type="entry name" value="WD40"/>
</dbReference>